<feature type="transmembrane region" description="Helical" evidence="7">
    <location>
        <begin position="12"/>
        <end position="38"/>
    </location>
</feature>
<accession>A0AAE3E4C6</accession>
<feature type="transmembrane region" description="Helical" evidence="7">
    <location>
        <begin position="119"/>
        <end position="143"/>
    </location>
</feature>
<organism evidence="9 10">
    <name type="scientific">Anthropogastromicrobium aceti</name>
    <dbReference type="NCBI Taxonomy" id="2981768"/>
    <lineage>
        <taxon>Bacteria</taxon>
        <taxon>Bacillati</taxon>
        <taxon>Bacillota</taxon>
        <taxon>Clostridia</taxon>
        <taxon>Lachnospirales</taxon>
        <taxon>Lachnospiraceae</taxon>
        <taxon>Anthropogastromicrobium</taxon>
    </lineage>
</organism>
<comment type="subcellular location">
    <subcellularLocation>
        <location evidence="1 7">Cell membrane</location>
        <topology evidence="1 7">Multi-pass membrane protein</topology>
    </subcellularLocation>
</comment>
<reference evidence="9 10" key="1">
    <citation type="submission" date="2021-10" db="EMBL/GenBank/DDBJ databases">
        <title>Anaerobic single-cell dispensing facilitates the cultivation of human gut bacteria.</title>
        <authorList>
            <person name="Afrizal A."/>
        </authorList>
    </citation>
    <scope>NUCLEOTIDE SEQUENCE [LARGE SCALE GENOMIC DNA]</scope>
    <source>
        <strain evidence="9 10">CLA-AA-H224</strain>
    </source>
</reference>
<feature type="transmembrane region" description="Helical" evidence="7">
    <location>
        <begin position="78"/>
        <end position="98"/>
    </location>
</feature>
<feature type="domain" description="ABC transmembrane type-1" evidence="8">
    <location>
        <begin position="74"/>
        <end position="289"/>
    </location>
</feature>
<keyword evidence="3" id="KW-1003">Cell membrane</keyword>
<dbReference type="PANTHER" id="PTHR43227">
    <property type="entry name" value="BLL4140 PROTEIN"/>
    <property type="match status" value="1"/>
</dbReference>
<dbReference type="InterPro" id="IPR000515">
    <property type="entry name" value="MetI-like"/>
</dbReference>
<sequence>MTKKKWKSIRLFLYVAPFIALVIIFSYYPLYGWIYAFYDYRPPKPFSEAQFVGLKWFKSLVENDVKIKQIVQVLKNTFAMSALTLGTSWLPMLFAVFLNEIRCVKFRKFVQTVTTLPNFVSWVLVYSVAFSLFNSTGMANTLLMKLGFTTEPILFLQSTKHVWFTQWLWLTWKNLGWAAIMYIAAISGIDDELFQAAKVDGANRMQLIRHITIPSLIPTYFVLLMINIANFLNNGMEQYYVFQNAFNKQYIQVLDLYVYNTAMGSGSYSVSVAISMLKSVVSVILLVGANTFSKKVRGESFI</sequence>
<dbReference type="GO" id="GO:0005886">
    <property type="term" value="C:plasma membrane"/>
    <property type="evidence" value="ECO:0007669"/>
    <property type="project" value="UniProtKB-SubCell"/>
</dbReference>
<dbReference type="InterPro" id="IPR035906">
    <property type="entry name" value="MetI-like_sf"/>
</dbReference>
<evidence type="ECO:0000256" key="5">
    <source>
        <dbReference type="ARBA" id="ARBA00022989"/>
    </source>
</evidence>
<dbReference type="EMBL" id="JAJEQN010000020">
    <property type="protein sequence ID" value="MCC2221744.1"/>
    <property type="molecule type" value="Genomic_DNA"/>
</dbReference>
<dbReference type="AlphaFoldDB" id="A0AAE3E4C6"/>
<keyword evidence="2 7" id="KW-0813">Transport</keyword>
<keyword evidence="5 7" id="KW-1133">Transmembrane helix</keyword>
<proteinExistence type="inferred from homology"/>
<dbReference type="PROSITE" id="PS50928">
    <property type="entry name" value="ABC_TM1"/>
    <property type="match status" value="1"/>
</dbReference>
<evidence type="ECO:0000313" key="9">
    <source>
        <dbReference type="EMBL" id="MCC2221744.1"/>
    </source>
</evidence>
<feature type="transmembrane region" description="Helical" evidence="7">
    <location>
        <begin position="163"/>
        <end position="186"/>
    </location>
</feature>
<dbReference type="SUPFAM" id="SSF161098">
    <property type="entry name" value="MetI-like"/>
    <property type="match status" value="1"/>
</dbReference>
<dbReference type="Gene3D" id="1.10.3720.10">
    <property type="entry name" value="MetI-like"/>
    <property type="match status" value="1"/>
</dbReference>
<keyword evidence="10" id="KW-1185">Reference proteome</keyword>
<dbReference type="RefSeq" id="WP_262536363.1">
    <property type="nucleotide sequence ID" value="NZ_JAJEQN010000020.1"/>
</dbReference>
<evidence type="ECO:0000256" key="6">
    <source>
        <dbReference type="ARBA" id="ARBA00023136"/>
    </source>
</evidence>
<evidence type="ECO:0000259" key="8">
    <source>
        <dbReference type="PROSITE" id="PS50928"/>
    </source>
</evidence>
<feature type="transmembrane region" description="Helical" evidence="7">
    <location>
        <begin position="207"/>
        <end position="232"/>
    </location>
</feature>
<feature type="transmembrane region" description="Helical" evidence="7">
    <location>
        <begin position="268"/>
        <end position="287"/>
    </location>
</feature>
<evidence type="ECO:0000256" key="2">
    <source>
        <dbReference type="ARBA" id="ARBA00022448"/>
    </source>
</evidence>
<dbReference type="GO" id="GO:0055085">
    <property type="term" value="P:transmembrane transport"/>
    <property type="evidence" value="ECO:0007669"/>
    <property type="project" value="InterPro"/>
</dbReference>
<dbReference type="InterPro" id="IPR050809">
    <property type="entry name" value="UgpAE/MalFG_permease"/>
</dbReference>
<evidence type="ECO:0000256" key="3">
    <source>
        <dbReference type="ARBA" id="ARBA00022475"/>
    </source>
</evidence>
<comment type="similarity">
    <text evidence="7">Belongs to the binding-protein-dependent transport system permease family.</text>
</comment>
<gene>
    <name evidence="9" type="ORF">LKD48_08880</name>
</gene>
<dbReference type="Proteomes" id="UP001198200">
    <property type="component" value="Unassembled WGS sequence"/>
</dbReference>
<keyword evidence="6 7" id="KW-0472">Membrane</keyword>
<comment type="caution">
    <text evidence="9">The sequence shown here is derived from an EMBL/GenBank/DDBJ whole genome shotgun (WGS) entry which is preliminary data.</text>
</comment>
<evidence type="ECO:0000313" key="10">
    <source>
        <dbReference type="Proteomes" id="UP001198200"/>
    </source>
</evidence>
<evidence type="ECO:0000256" key="7">
    <source>
        <dbReference type="RuleBase" id="RU363032"/>
    </source>
</evidence>
<evidence type="ECO:0000256" key="4">
    <source>
        <dbReference type="ARBA" id="ARBA00022692"/>
    </source>
</evidence>
<name>A0AAE3E4C6_9FIRM</name>
<evidence type="ECO:0000256" key="1">
    <source>
        <dbReference type="ARBA" id="ARBA00004651"/>
    </source>
</evidence>
<dbReference type="Pfam" id="PF00528">
    <property type="entry name" value="BPD_transp_1"/>
    <property type="match status" value="1"/>
</dbReference>
<dbReference type="PANTHER" id="PTHR43227:SF11">
    <property type="entry name" value="BLL4140 PROTEIN"/>
    <property type="match status" value="1"/>
</dbReference>
<keyword evidence="4 7" id="KW-0812">Transmembrane</keyword>
<dbReference type="CDD" id="cd06261">
    <property type="entry name" value="TM_PBP2"/>
    <property type="match status" value="1"/>
</dbReference>
<protein>
    <submittedName>
        <fullName evidence="9">ABC transporter permease subunit</fullName>
    </submittedName>
</protein>